<accession>A0ABY8FND7</accession>
<dbReference type="EMBL" id="CP121106">
    <property type="protein sequence ID" value="WFL76545.1"/>
    <property type="molecule type" value="Genomic_DNA"/>
</dbReference>
<feature type="active site" evidence="10">
    <location>
        <position position="248"/>
    </location>
</feature>
<dbReference type="NCBIfam" id="NF006829">
    <property type="entry name" value="PRK09352.1"/>
    <property type="match status" value="1"/>
</dbReference>
<dbReference type="SUPFAM" id="SSF53901">
    <property type="entry name" value="Thiolase-like"/>
    <property type="match status" value="1"/>
</dbReference>
<evidence type="ECO:0000256" key="3">
    <source>
        <dbReference type="ARBA" id="ARBA00022516"/>
    </source>
</evidence>
<dbReference type="NCBIfam" id="TIGR00747">
    <property type="entry name" value="fabH"/>
    <property type="match status" value="1"/>
</dbReference>
<dbReference type="EC" id="2.3.1.180" evidence="10"/>
<comment type="catalytic activity">
    <reaction evidence="10">
        <text>malonyl-[ACP] + acetyl-CoA + H(+) = 3-oxobutanoyl-[ACP] + CO2 + CoA</text>
        <dbReference type="Rhea" id="RHEA:12080"/>
        <dbReference type="Rhea" id="RHEA-COMP:9623"/>
        <dbReference type="Rhea" id="RHEA-COMP:9625"/>
        <dbReference type="ChEBI" id="CHEBI:15378"/>
        <dbReference type="ChEBI" id="CHEBI:16526"/>
        <dbReference type="ChEBI" id="CHEBI:57287"/>
        <dbReference type="ChEBI" id="CHEBI:57288"/>
        <dbReference type="ChEBI" id="CHEBI:78449"/>
        <dbReference type="ChEBI" id="CHEBI:78450"/>
        <dbReference type="EC" id="2.3.1.180"/>
    </reaction>
</comment>
<keyword evidence="14" id="KW-1185">Reference proteome</keyword>
<dbReference type="InterPro" id="IPR016039">
    <property type="entry name" value="Thiolase-like"/>
</dbReference>
<feature type="domain" description="Beta-ketoacyl-[acyl-carrier-protein] synthase III C-terminal" evidence="11">
    <location>
        <begin position="233"/>
        <end position="320"/>
    </location>
</feature>
<evidence type="ECO:0000259" key="12">
    <source>
        <dbReference type="Pfam" id="PF08545"/>
    </source>
</evidence>
<dbReference type="PANTHER" id="PTHR34069:SF2">
    <property type="entry name" value="BETA-KETOACYL-[ACYL-CARRIER-PROTEIN] SYNTHASE III"/>
    <property type="match status" value="1"/>
</dbReference>
<evidence type="ECO:0000256" key="4">
    <source>
        <dbReference type="ARBA" id="ARBA00022679"/>
    </source>
</evidence>
<evidence type="ECO:0000313" key="13">
    <source>
        <dbReference type="EMBL" id="WFL76545.1"/>
    </source>
</evidence>
<keyword evidence="5 10" id="KW-0276">Fatty acid metabolism</keyword>
<organism evidence="13 14">
    <name type="scientific">Altererythrobacter arenosus</name>
    <dbReference type="NCBI Taxonomy" id="3032592"/>
    <lineage>
        <taxon>Bacteria</taxon>
        <taxon>Pseudomonadati</taxon>
        <taxon>Pseudomonadota</taxon>
        <taxon>Alphaproteobacteria</taxon>
        <taxon>Sphingomonadales</taxon>
        <taxon>Erythrobacteraceae</taxon>
        <taxon>Altererythrobacter</taxon>
    </lineage>
</organism>
<dbReference type="RefSeq" id="WP_278015310.1">
    <property type="nucleotide sequence ID" value="NZ_CP121106.1"/>
</dbReference>
<evidence type="ECO:0000256" key="6">
    <source>
        <dbReference type="ARBA" id="ARBA00023098"/>
    </source>
</evidence>
<feature type="region of interest" description="ACP-binding" evidence="10">
    <location>
        <begin position="249"/>
        <end position="253"/>
    </location>
</feature>
<comment type="subunit">
    <text evidence="10">Homodimer.</text>
</comment>
<evidence type="ECO:0000313" key="14">
    <source>
        <dbReference type="Proteomes" id="UP001215827"/>
    </source>
</evidence>
<evidence type="ECO:0000256" key="5">
    <source>
        <dbReference type="ARBA" id="ARBA00022832"/>
    </source>
</evidence>
<reference evidence="13 14" key="1">
    <citation type="submission" date="2023-03" db="EMBL/GenBank/DDBJ databases">
        <title>Altererythrobacter sp. CAU 1644 isolated from sand.</title>
        <authorList>
            <person name="Kim W."/>
        </authorList>
    </citation>
    <scope>NUCLEOTIDE SEQUENCE [LARGE SCALE GENOMIC DNA]</scope>
    <source>
        <strain evidence="13 14">CAU 1644</strain>
    </source>
</reference>
<comment type="similarity">
    <text evidence="1 10">Belongs to the thiolase-like superfamily. FabH family.</text>
</comment>
<dbReference type="GO" id="GO:0033818">
    <property type="term" value="F:beta-ketoacyl-acyl-carrier-protein synthase III activity"/>
    <property type="evidence" value="ECO:0007669"/>
    <property type="project" value="UniProtKB-EC"/>
</dbReference>
<protein>
    <recommendedName>
        <fullName evidence="10">Beta-ketoacyl-[acyl-carrier-protein] synthase III</fullName>
        <shortName evidence="10">Beta-ketoacyl-ACP synthase III</shortName>
        <shortName evidence="10">KAS III</shortName>
        <ecNumber evidence="10">2.3.1.180</ecNumber>
    </recommendedName>
    <alternativeName>
        <fullName evidence="10">3-oxoacyl-[acyl-carrier-protein] synthase 3</fullName>
    </alternativeName>
    <alternativeName>
        <fullName evidence="10">3-oxoacyl-[acyl-carrier-protein] synthase III</fullName>
    </alternativeName>
</protein>
<dbReference type="Gene3D" id="3.40.47.10">
    <property type="match status" value="1"/>
</dbReference>
<evidence type="ECO:0000256" key="10">
    <source>
        <dbReference type="HAMAP-Rule" id="MF_01815"/>
    </source>
</evidence>
<comment type="subcellular location">
    <subcellularLocation>
        <location evidence="10">Cytoplasm</location>
    </subcellularLocation>
</comment>
<dbReference type="Pfam" id="PF08541">
    <property type="entry name" value="ACP_syn_III_C"/>
    <property type="match status" value="1"/>
</dbReference>
<keyword evidence="4 10" id="KW-0808">Transferase</keyword>
<dbReference type="InterPro" id="IPR013751">
    <property type="entry name" value="ACP_syn_III_N"/>
</dbReference>
<gene>
    <name evidence="10" type="primary">fabH</name>
    <name evidence="13" type="ORF">P7228_11120</name>
</gene>
<evidence type="ECO:0000256" key="2">
    <source>
        <dbReference type="ARBA" id="ARBA00022490"/>
    </source>
</evidence>
<evidence type="ECO:0000256" key="7">
    <source>
        <dbReference type="ARBA" id="ARBA00023160"/>
    </source>
</evidence>
<keyword evidence="3 10" id="KW-0444">Lipid biosynthesis</keyword>
<keyword evidence="9 10" id="KW-0012">Acyltransferase</keyword>
<feature type="active site" evidence="10">
    <location>
        <position position="278"/>
    </location>
</feature>
<comment type="pathway">
    <text evidence="10">Lipid metabolism; fatty acid biosynthesis.</text>
</comment>
<dbReference type="Proteomes" id="UP001215827">
    <property type="component" value="Chromosome"/>
</dbReference>
<sequence>MIRSFIRGSGSALPQRCVSNDELAAEVDTSDEWIVERTGIRQRYIAGEGETTATLATEAARQACADAGVDPQSIELIVLATATPDNTFPATATKVQDALGCNGGIAFDVAAVCSGFLYALATADSMLRTGMAKRALVIGAETFSRILDWEDRTTCVLFGDGAGAIVLEAEDTDQADTGVIATRLHADGAQHDLLYVDGGPSTTQSTGHVRMKGREVFRHAVVNLAEVLGEVIEDSGLTVGDIDWVVPHQANKRILDATARKLGIAEDKVIVTVDRHANTSAASVPLAFDTARKDGRIKPGDLVMFEAMGGGFTWGASLARV</sequence>
<feature type="domain" description="Beta-ketoacyl-[acyl-carrier-protein] synthase III N-terminal" evidence="12">
    <location>
        <begin position="107"/>
        <end position="188"/>
    </location>
</feature>
<dbReference type="Pfam" id="PF08545">
    <property type="entry name" value="ACP_syn_III"/>
    <property type="match status" value="1"/>
</dbReference>
<proteinExistence type="inferred from homology"/>
<evidence type="ECO:0000256" key="1">
    <source>
        <dbReference type="ARBA" id="ARBA00008642"/>
    </source>
</evidence>
<dbReference type="PANTHER" id="PTHR34069">
    <property type="entry name" value="3-OXOACYL-[ACYL-CARRIER-PROTEIN] SYNTHASE 3"/>
    <property type="match status" value="1"/>
</dbReference>
<feature type="active site" evidence="10">
    <location>
        <position position="113"/>
    </location>
</feature>
<keyword evidence="8 10" id="KW-0511">Multifunctional enzyme</keyword>
<keyword evidence="7 10" id="KW-0275">Fatty acid biosynthesis</keyword>
<comment type="function">
    <text evidence="10">Catalyzes the condensation reaction of fatty acid synthesis by the addition to an acyl acceptor of two carbons from malonyl-ACP. Catalyzes the first condensation reaction which initiates fatty acid synthesis and may therefore play a role in governing the total rate of fatty acid production. Possesses both acetoacetyl-ACP synthase and acetyl transacylase activities. Its substrate specificity determines the biosynthesis of branched-chain and/or straight-chain of fatty acids.</text>
</comment>
<name>A0ABY8FND7_9SPHN</name>
<dbReference type="InterPro" id="IPR013747">
    <property type="entry name" value="ACP_syn_III_C"/>
</dbReference>
<keyword evidence="6 10" id="KW-0443">Lipid metabolism</keyword>
<dbReference type="InterPro" id="IPR004655">
    <property type="entry name" value="FabH"/>
</dbReference>
<dbReference type="HAMAP" id="MF_01815">
    <property type="entry name" value="FabH"/>
    <property type="match status" value="1"/>
</dbReference>
<evidence type="ECO:0000256" key="8">
    <source>
        <dbReference type="ARBA" id="ARBA00023268"/>
    </source>
</evidence>
<keyword evidence="2 10" id="KW-0963">Cytoplasm</keyword>
<dbReference type="CDD" id="cd00830">
    <property type="entry name" value="KAS_III"/>
    <property type="match status" value="1"/>
</dbReference>
<evidence type="ECO:0000259" key="11">
    <source>
        <dbReference type="Pfam" id="PF08541"/>
    </source>
</evidence>
<evidence type="ECO:0000256" key="9">
    <source>
        <dbReference type="ARBA" id="ARBA00023315"/>
    </source>
</evidence>
<comment type="domain">
    <text evidence="10">The last Arg residue of the ACP-binding site is essential for the weak association between ACP/AcpP and FabH.</text>
</comment>